<sequence length="168" mass="17859">MDCFQDFCLACDSALPTSDTYCSQACRLADLEKATSYGPPAPATPTATSDARLSWSSPTSTASSAYILTPAYDFADKSGPSSPRQLREASRRPDSYFMRSPAEQSQSQPITPKRSITPSSSRSSLSSTGSDGSTGSAGGISQKARAELEAYFNSFSQAKAAKRRPSLR</sequence>
<protein>
    <recommendedName>
        <fullName evidence="4">Life-span regulatory factor domain-containing protein</fullName>
    </recommendedName>
</protein>
<evidence type="ECO:0008006" key="4">
    <source>
        <dbReference type="Google" id="ProtNLM"/>
    </source>
</evidence>
<evidence type="ECO:0000313" key="2">
    <source>
        <dbReference type="EMBL" id="TKA27168.1"/>
    </source>
</evidence>
<feature type="compositionally biased region" description="Low complexity" evidence="1">
    <location>
        <begin position="44"/>
        <end position="60"/>
    </location>
</feature>
<gene>
    <name evidence="2" type="ORF">B0A50_04505</name>
</gene>
<comment type="caution">
    <text evidence="2">The sequence shown here is derived from an EMBL/GenBank/DDBJ whole genome shotgun (WGS) entry which is preliminary data.</text>
</comment>
<dbReference type="AlphaFoldDB" id="A0A4U0TXL9"/>
<dbReference type="Pfam" id="PF12855">
    <property type="entry name" value="Ecl1"/>
    <property type="match status" value="1"/>
</dbReference>
<proteinExistence type="predicted"/>
<name>A0A4U0TXL9_9PEZI</name>
<evidence type="ECO:0000313" key="3">
    <source>
        <dbReference type="Proteomes" id="UP000308549"/>
    </source>
</evidence>
<feature type="compositionally biased region" description="Low complexity" evidence="1">
    <location>
        <begin position="115"/>
        <end position="134"/>
    </location>
</feature>
<dbReference type="Proteomes" id="UP000308549">
    <property type="component" value="Unassembled WGS sequence"/>
</dbReference>
<reference evidence="2 3" key="1">
    <citation type="submission" date="2017-03" db="EMBL/GenBank/DDBJ databases">
        <title>Genomes of endolithic fungi from Antarctica.</title>
        <authorList>
            <person name="Coleine C."/>
            <person name="Masonjones S."/>
            <person name="Stajich J.E."/>
        </authorList>
    </citation>
    <scope>NUCLEOTIDE SEQUENCE [LARGE SCALE GENOMIC DNA]</scope>
    <source>
        <strain evidence="2 3">CCFEE 6315</strain>
    </source>
</reference>
<dbReference type="EMBL" id="NAJL01000024">
    <property type="protein sequence ID" value="TKA27168.1"/>
    <property type="molecule type" value="Genomic_DNA"/>
</dbReference>
<accession>A0A4U0TXL9</accession>
<evidence type="ECO:0000256" key="1">
    <source>
        <dbReference type="SAM" id="MobiDB-lite"/>
    </source>
</evidence>
<feature type="region of interest" description="Disordered" evidence="1">
    <location>
        <begin position="74"/>
        <end position="141"/>
    </location>
</feature>
<feature type="compositionally biased region" description="Basic and acidic residues" evidence="1">
    <location>
        <begin position="85"/>
        <end position="94"/>
    </location>
</feature>
<keyword evidence="3" id="KW-1185">Reference proteome</keyword>
<dbReference type="OrthoDB" id="2563506at2759"/>
<organism evidence="2 3">
    <name type="scientific">Salinomyces thailandicus</name>
    <dbReference type="NCBI Taxonomy" id="706561"/>
    <lineage>
        <taxon>Eukaryota</taxon>
        <taxon>Fungi</taxon>
        <taxon>Dikarya</taxon>
        <taxon>Ascomycota</taxon>
        <taxon>Pezizomycotina</taxon>
        <taxon>Dothideomycetes</taxon>
        <taxon>Dothideomycetidae</taxon>
        <taxon>Mycosphaerellales</taxon>
        <taxon>Teratosphaeriaceae</taxon>
        <taxon>Salinomyces</taxon>
    </lineage>
</organism>
<feature type="region of interest" description="Disordered" evidence="1">
    <location>
        <begin position="35"/>
        <end position="60"/>
    </location>
</feature>
<dbReference type="InterPro" id="IPR024368">
    <property type="entry name" value="Ecl1/2/3"/>
</dbReference>